<dbReference type="InterPro" id="IPR053138">
    <property type="entry name" value="N-alpha-Ac-DABA_deacetylase"/>
</dbReference>
<dbReference type="CDD" id="cd06251">
    <property type="entry name" value="M14_ASTE_ASPA-like"/>
    <property type="match status" value="1"/>
</dbReference>
<dbReference type="PANTHER" id="PTHR37326:SF2">
    <property type="entry name" value="SUCCINYLGLUTAMATE DESUCCINYLASE_ASPARTOACYLASE FAMILY PROTEIN"/>
    <property type="match status" value="1"/>
</dbReference>
<evidence type="ECO:0000259" key="5">
    <source>
        <dbReference type="Pfam" id="PF24827"/>
    </source>
</evidence>
<dbReference type="PANTHER" id="PTHR37326">
    <property type="entry name" value="BLL3975 PROTEIN"/>
    <property type="match status" value="1"/>
</dbReference>
<evidence type="ECO:0000256" key="4">
    <source>
        <dbReference type="ARBA" id="ARBA00022833"/>
    </source>
</evidence>
<evidence type="ECO:0000256" key="3">
    <source>
        <dbReference type="ARBA" id="ARBA00022801"/>
    </source>
</evidence>
<proteinExistence type="predicted"/>
<evidence type="ECO:0000256" key="1">
    <source>
        <dbReference type="ARBA" id="ARBA00001947"/>
    </source>
</evidence>
<sequence length="349" mass="39047">MSSSKLILAGVEIPKGVNTTINIEMPKLYNTPTNLPVRVIRGKKDGPTVFISAAIHGDELNGIEIIRRFRKLEILKKLKGTIILVPIVNVYGIMTLSRYLPDRRDLNRSFPGSSKGSLAGRVAKIFFDEIVTKCDLGIDLHTASIHKSNLPQVRTNIDNEYTFNLAKAFQAPVILHSELRDGSLRSVAQEAGIPILLYEAGEALRFDETCIRIGVQGIVNVLRENDMLPMVFRKTARKTPIVTRDSKWIRSSESGMLRTIKALGDTVEKGEIIAYIDEPLDDENFEIISPFDGVIIGKSEIPLVQAGDAVFHIAKFNNLEMADDKIEHFNENIIEQSEFYELNSEDIIE</sequence>
<feature type="domain" description="Succinylglutamate desuccinylase/Aspartoacylase catalytic" evidence="5">
    <location>
        <begin position="45"/>
        <end position="223"/>
    </location>
</feature>
<name>A0A7S7LTM4_9BACT</name>
<dbReference type="InterPro" id="IPR043795">
    <property type="entry name" value="N-alpha-Ac-DABA-like"/>
</dbReference>
<protein>
    <submittedName>
        <fullName evidence="6">Succinylglutamate desuccinylase/aspartoacylase family protein</fullName>
    </submittedName>
</protein>
<evidence type="ECO:0000313" key="6">
    <source>
        <dbReference type="EMBL" id="QOY51332.1"/>
    </source>
</evidence>
<dbReference type="GO" id="GO:0046872">
    <property type="term" value="F:metal ion binding"/>
    <property type="evidence" value="ECO:0007669"/>
    <property type="project" value="UniProtKB-KW"/>
</dbReference>
<keyword evidence="3" id="KW-0378">Hydrolase</keyword>
<dbReference type="InterPro" id="IPR055438">
    <property type="entry name" value="AstE_AspA_cat"/>
</dbReference>
<dbReference type="GO" id="GO:0016788">
    <property type="term" value="F:hydrolase activity, acting on ester bonds"/>
    <property type="evidence" value="ECO:0007669"/>
    <property type="project" value="InterPro"/>
</dbReference>
<accession>A0A7S7LTM4</accession>
<evidence type="ECO:0000313" key="7">
    <source>
        <dbReference type="Proteomes" id="UP000593994"/>
    </source>
</evidence>
<dbReference type="Proteomes" id="UP000593994">
    <property type="component" value="Chromosome"/>
</dbReference>
<dbReference type="EMBL" id="CP054492">
    <property type="protein sequence ID" value="QOY51332.1"/>
    <property type="molecule type" value="Genomic_DNA"/>
</dbReference>
<dbReference type="Gene3D" id="3.40.630.10">
    <property type="entry name" value="Zn peptidases"/>
    <property type="match status" value="1"/>
</dbReference>
<keyword evidence="4" id="KW-0862">Zinc</keyword>
<dbReference type="RefSeq" id="WP_194368443.1">
    <property type="nucleotide sequence ID" value="NZ_CP054492.1"/>
</dbReference>
<dbReference type="GO" id="GO:0016811">
    <property type="term" value="F:hydrolase activity, acting on carbon-nitrogen (but not peptide) bonds, in linear amides"/>
    <property type="evidence" value="ECO:0007669"/>
    <property type="project" value="InterPro"/>
</dbReference>
<dbReference type="SUPFAM" id="SSF53187">
    <property type="entry name" value="Zn-dependent exopeptidases"/>
    <property type="match status" value="1"/>
</dbReference>
<dbReference type="Pfam" id="PF24827">
    <property type="entry name" value="AstE_AspA_cat"/>
    <property type="match status" value="1"/>
</dbReference>
<organism evidence="6 7">
    <name type="scientific">Candidatus Sulfurimonas baltica</name>
    <dbReference type="NCBI Taxonomy" id="2740404"/>
    <lineage>
        <taxon>Bacteria</taxon>
        <taxon>Pseudomonadati</taxon>
        <taxon>Campylobacterota</taxon>
        <taxon>Epsilonproteobacteria</taxon>
        <taxon>Campylobacterales</taxon>
        <taxon>Sulfurimonadaceae</taxon>
        <taxon>Sulfurimonas</taxon>
    </lineage>
</organism>
<keyword evidence="7" id="KW-1185">Reference proteome</keyword>
<comment type="cofactor">
    <cofactor evidence="1">
        <name>Zn(2+)</name>
        <dbReference type="ChEBI" id="CHEBI:29105"/>
    </cofactor>
</comment>
<dbReference type="PIRSF" id="PIRSF039012">
    <property type="entry name" value="ASP"/>
    <property type="match status" value="1"/>
</dbReference>
<gene>
    <name evidence="6" type="ORF">HUE88_09380</name>
</gene>
<evidence type="ECO:0000256" key="2">
    <source>
        <dbReference type="ARBA" id="ARBA00022723"/>
    </source>
</evidence>
<keyword evidence="2" id="KW-0479">Metal-binding</keyword>
<dbReference type="KEGG" id="sbal:HUE88_09380"/>
<dbReference type="AlphaFoldDB" id="A0A7S7LTM4"/>
<reference evidence="6 7" key="1">
    <citation type="submission" date="2020-05" db="EMBL/GenBank/DDBJ databases">
        <title>Sulfurimonas marisnigri, sp. nov., and Sulfurimonas baltica, sp. nov., manganese oxide reducing chemolithoautotrophs of the class Epsilonproteobacteria isolated from the pelagic redoxclines of the Black and Baltic Seas and emended description of the genus Sulfurimonas.</title>
        <authorList>
            <person name="Henkel J.V."/>
            <person name="Laudan C."/>
            <person name="Werner J."/>
            <person name="Neu T."/>
            <person name="Plewe S."/>
            <person name="Sproer C."/>
            <person name="Bunk B."/>
            <person name="Schulz-Vogt H.N."/>
        </authorList>
    </citation>
    <scope>NUCLEOTIDE SEQUENCE [LARGE SCALE GENOMIC DNA]</scope>
    <source>
        <strain evidence="6 7">GD2</strain>
    </source>
</reference>